<evidence type="ECO:0000256" key="6">
    <source>
        <dbReference type="ARBA" id="ARBA00022692"/>
    </source>
</evidence>
<keyword evidence="9 13" id="KW-0472">Membrane</keyword>
<dbReference type="AlphaFoldDB" id="B1Y6N2"/>
<name>B1Y6N2_LEPCP</name>
<dbReference type="EMBL" id="CP001013">
    <property type="protein sequence ID" value="ACB36060.1"/>
    <property type="molecule type" value="Genomic_DNA"/>
</dbReference>
<evidence type="ECO:0000256" key="12">
    <source>
        <dbReference type="SAM" id="MobiDB-lite"/>
    </source>
</evidence>
<dbReference type="SUPFAM" id="SSF161098">
    <property type="entry name" value="MetI-like"/>
    <property type="match status" value="1"/>
</dbReference>
<dbReference type="PROSITE" id="PS50928">
    <property type="entry name" value="ABC_TM1"/>
    <property type="match status" value="1"/>
</dbReference>
<dbReference type="CDD" id="cd06261">
    <property type="entry name" value="TM_PBP2"/>
    <property type="match status" value="1"/>
</dbReference>
<sequence length="337" mass="36576">MTTPRQTSTFVDPPRGSGPAWERPGARPGLRVAGATPRSIRAATAEPAWVKWLLIGTALAFLTFFLFVPLAIVFAEAFKKGWDVYLAAIVDDDALSAIKLTLIAAGISVPLNLVFGVAAAWCIAKFEFRGKNVLLTLIDLPFSVSPVISGLIYVLIFGLQGWFGEWLRDHDLKVIFAVPGIVLATVFVTFPFVARELIPLMQAQGTEQEEAARVLGANGWQIFWRVTMPNIKWALLYGVILCNARAMGEFGAVSVVSGHIRGMTNTMPLHIEILYNEYQFAAAFAVASLLALLALVTLVLKYLVEQRMKQGPQASSGRHPPRGLRQQTGKAGSAAAA</sequence>
<keyword evidence="4" id="KW-1003">Cell membrane</keyword>
<dbReference type="eggNOG" id="COG4208">
    <property type="taxonomic scope" value="Bacteria"/>
</dbReference>
<comment type="subcellular location">
    <subcellularLocation>
        <location evidence="1">Cell inner membrane</location>
        <topology evidence="1">Multi-pass membrane protein</topology>
    </subcellularLocation>
</comment>
<gene>
    <name evidence="15" type="ordered locus">Lcho_3806</name>
</gene>
<dbReference type="InterPro" id="IPR005667">
    <property type="entry name" value="Sulph_transpt2"/>
</dbReference>
<dbReference type="RefSeq" id="WP_012348807.1">
    <property type="nucleotide sequence ID" value="NC_010524.1"/>
</dbReference>
<organism evidence="15 16">
    <name type="scientific">Leptothrix cholodnii (strain ATCC 51168 / LMG 8142 / SP-6)</name>
    <name type="common">Leptothrix discophora (strain SP-6)</name>
    <dbReference type="NCBI Taxonomy" id="395495"/>
    <lineage>
        <taxon>Bacteria</taxon>
        <taxon>Pseudomonadati</taxon>
        <taxon>Pseudomonadota</taxon>
        <taxon>Betaproteobacteria</taxon>
        <taxon>Burkholderiales</taxon>
        <taxon>Sphaerotilaceae</taxon>
        <taxon>Leptothrix</taxon>
    </lineage>
</organism>
<keyword evidence="5" id="KW-0997">Cell inner membrane</keyword>
<evidence type="ECO:0000256" key="4">
    <source>
        <dbReference type="ARBA" id="ARBA00022475"/>
    </source>
</evidence>
<dbReference type="InterPro" id="IPR000515">
    <property type="entry name" value="MetI-like"/>
</dbReference>
<keyword evidence="16" id="KW-1185">Reference proteome</keyword>
<keyword evidence="6 13" id="KW-0812">Transmembrane</keyword>
<dbReference type="PANTHER" id="PTHR30406">
    <property type="entry name" value="SULFATE TRANSPORT SYSTEM PERMEASE PROTEIN"/>
    <property type="match status" value="1"/>
</dbReference>
<accession>B1Y6N2</accession>
<reference evidence="15 16" key="1">
    <citation type="submission" date="2008-03" db="EMBL/GenBank/DDBJ databases">
        <title>Complete sequence of Leptothrix cholodnii SP-6.</title>
        <authorList>
            <consortium name="US DOE Joint Genome Institute"/>
            <person name="Copeland A."/>
            <person name="Lucas S."/>
            <person name="Lapidus A."/>
            <person name="Glavina del Rio T."/>
            <person name="Dalin E."/>
            <person name="Tice H."/>
            <person name="Bruce D."/>
            <person name="Goodwin L."/>
            <person name="Pitluck S."/>
            <person name="Chertkov O."/>
            <person name="Brettin T."/>
            <person name="Detter J.C."/>
            <person name="Han C."/>
            <person name="Kuske C.R."/>
            <person name="Schmutz J."/>
            <person name="Larimer F."/>
            <person name="Land M."/>
            <person name="Hauser L."/>
            <person name="Kyrpides N."/>
            <person name="Lykidis A."/>
            <person name="Emerson D."/>
            <person name="Richardson P."/>
        </authorList>
    </citation>
    <scope>NUCLEOTIDE SEQUENCE [LARGE SCALE GENOMIC DNA]</scope>
    <source>
        <strain evidence="16">ATCC 51168 / LMG 8142 / SP-6</strain>
    </source>
</reference>
<dbReference type="Proteomes" id="UP000001693">
    <property type="component" value="Chromosome"/>
</dbReference>
<feature type="region of interest" description="Disordered" evidence="12">
    <location>
        <begin position="1"/>
        <end position="27"/>
    </location>
</feature>
<evidence type="ECO:0000313" key="16">
    <source>
        <dbReference type="Proteomes" id="UP000001693"/>
    </source>
</evidence>
<evidence type="ECO:0000256" key="7">
    <source>
        <dbReference type="ARBA" id="ARBA00022989"/>
    </source>
</evidence>
<keyword evidence="8" id="KW-0764">Sulfate transport</keyword>
<dbReference type="STRING" id="395495.Lcho_3806"/>
<feature type="transmembrane region" description="Helical" evidence="13">
    <location>
        <begin position="174"/>
        <end position="194"/>
    </location>
</feature>
<feature type="transmembrane region" description="Helical" evidence="13">
    <location>
        <begin position="133"/>
        <end position="162"/>
    </location>
</feature>
<feature type="domain" description="ABC transmembrane type-1" evidence="14">
    <location>
        <begin position="98"/>
        <end position="301"/>
    </location>
</feature>
<feature type="region of interest" description="Disordered" evidence="12">
    <location>
        <begin position="311"/>
        <end position="337"/>
    </location>
</feature>
<evidence type="ECO:0000256" key="9">
    <source>
        <dbReference type="ARBA" id="ARBA00023136"/>
    </source>
</evidence>
<dbReference type="NCBIfam" id="TIGR00969">
    <property type="entry name" value="3a0106s02"/>
    <property type="match status" value="1"/>
</dbReference>
<feature type="transmembrane region" description="Helical" evidence="13">
    <location>
        <begin position="48"/>
        <end position="74"/>
    </location>
</feature>
<dbReference type="KEGG" id="lch:Lcho_3806"/>
<evidence type="ECO:0000256" key="5">
    <source>
        <dbReference type="ARBA" id="ARBA00022519"/>
    </source>
</evidence>
<dbReference type="FunFam" id="1.10.3720.10:FF:000015">
    <property type="entry name" value="Sulfate ABC transporter, permease CysW"/>
    <property type="match status" value="1"/>
</dbReference>
<evidence type="ECO:0000259" key="14">
    <source>
        <dbReference type="PROSITE" id="PS50928"/>
    </source>
</evidence>
<dbReference type="PANTHER" id="PTHR30406:SF1">
    <property type="entry name" value="SULFATE TRANSPORT SYSTEM PERMEASE PROTEIN CYSW"/>
    <property type="match status" value="1"/>
</dbReference>
<dbReference type="GO" id="GO:0005886">
    <property type="term" value="C:plasma membrane"/>
    <property type="evidence" value="ECO:0007669"/>
    <property type="project" value="UniProtKB-SubCell"/>
</dbReference>
<dbReference type="NCBIfam" id="TIGR02140">
    <property type="entry name" value="permease_CysW"/>
    <property type="match status" value="1"/>
</dbReference>
<evidence type="ECO:0000256" key="3">
    <source>
        <dbReference type="ARBA" id="ARBA00022448"/>
    </source>
</evidence>
<evidence type="ECO:0000256" key="10">
    <source>
        <dbReference type="ARBA" id="ARBA00025323"/>
    </source>
</evidence>
<feature type="transmembrane region" description="Helical" evidence="13">
    <location>
        <begin position="280"/>
        <end position="304"/>
    </location>
</feature>
<feature type="compositionally biased region" description="Polar residues" evidence="12">
    <location>
        <begin position="1"/>
        <end position="10"/>
    </location>
</feature>
<keyword evidence="7 13" id="KW-1133">Transmembrane helix</keyword>
<evidence type="ECO:0000256" key="1">
    <source>
        <dbReference type="ARBA" id="ARBA00004429"/>
    </source>
</evidence>
<comment type="subunit">
    <text evidence="2">The complex is composed of two ATP-binding proteins (CysA), two transmembrane proteins (CysT and CysW) and a solute-binding protein (CysP).</text>
</comment>
<dbReference type="GO" id="GO:0015419">
    <property type="term" value="F:ABC-type sulfate transporter activity"/>
    <property type="evidence" value="ECO:0007669"/>
    <property type="project" value="InterPro"/>
</dbReference>
<dbReference type="HOGENOM" id="CLU_016047_14_0_4"/>
<keyword evidence="3" id="KW-0813">Transport</keyword>
<dbReference type="Gene3D" id="1.10.3720.10">
    <property type="entry name" value="MetI-like"/>
    <property type="match status" value="1"/>
</dbReference>
<evidence type="ECO:0000256" key="2">
    <source>
        <dbReference type="ARBA" id="ARBA00011779"/>
    </source>
</evidence>
<dbReference type="InterPro" id="IPR035906">
    <property type="entry name" value="MetI-like_sf"/>
</dbReference>
<protein>
    <recommendedName>
        <fullName evidence="11">Sulfate transport system permease protein CysW</fullName>
    </recommendedName>
</protein>
<evidence type="ECO:0000256" key="8">
    <source>
        <dbReference type="ARBA" id="ARBA00023032"/>
    </source>
</evidence>
<comment type="function">
    <text evidence="10">Part of the ABC transporter complex CysAWTP (TC 3.A.1.6.1) involved in sulfate/thiosulfate import. Probably responsible for the translocation of the substrate across the membrane.</text>
</comment>
<evidence type="ECO:0000313" key="15">
    <source>
        <dbReference type="EMBL" id="ACB36060.1"/>
    </source>
</evidence>
<evidence type="ECO:0000256" key="11">
    <source>
        <dbReference type="ARBA" id="ARBA00067681"/>
    </source>
</evidence>
<dbReference type="InterPro" id="IPR011866">
    <property type="entry name" value="CysW_permease"/>
</dbReference>
<feature type="transmembrane region" description="Helical" evidence="13">
    <location>
        <begin position="234"/>
        <end position="260"/>
    </location>
</feature>
<dbReference type="Pfam" id="PF00528">
    <property type="entry name" value="BPD_transp_1"/>
    <property type="match status" value="1"/>
</dbReference>
<feature type="transmembrane region" description="Helical" evidence="13">
    <location>
        <begin position="94"/>
        <end position="121"/>
    </location>
</feature>
<evidence type="ECO:0000256" key="13">
    <source>
        <dbReference type="SAM" id="Phobius"/>
    </source>
</evidence>
<proteinExistence type="predicted"/>
<dbReference type="OrthoDB" id="9774448at2"/>